<keyword evidence="6" id="KW-1185">Reference proteome</keyword>
<evidence type="ECO:0000313" key="5">
    <source>
        <dbReference type="EMBL" id="ATZ58156.1"/>
    </source>
</evidence>
<organism evidence="5 6">
    <name type="scientific">Botryotinia fuckeliana (strain B05.10)</name>
    <name type="common">Noble rot fungus</name>
    <name type="synonym">Botrytis cinerea</name>
    <dbReference type="NCBI Taxonomy" id="332648"/>
    <lineage>
        <taxon>Eukaryota</taxon>
        <taxon>Fungi</taxon>
        <taxon>Dikarya</taxon>
        <taxon>Ascomycota</taxon>
        <taxon>Pezizomycotina</taxon>
        <taxon>Leotiomycetes</taxon>
        <taxon>Helotiales</taxon>
        <taxon>Sclerotiniaceae</taxon>
        <taxon>Botrytis</taxon>
    </lineage>
</organism>
<dbReference type="Pfam" id="PF11807">
    <property type="entry name" value="UstYa"/>
    <property type="match status" value="1"/>
</dbReference>
<reference evidence="5 6" key="1">
    <citation type="journal article" date="2011" name="PLoS Genet.">
        <title>Genomic analysis of the necrotrophic fungal pathogens Sclerotinia sclerotiorum and Botrytis cinerea.</title>
        <authorList>
            <person name="Amselem J."/>
            <person name="Cuomo C.A."/>
            <person name="van Kan J.A."/>
            <person name="Viaud M."/>
            <person name="Benito E.P."/>
            <person name="Couloux A."/>
            <person name="Coutinho P.M."/>
            <person name="de Vries R.P."/>
            <person name="Dyer P.S."/>
            <person name="Fillinger S."/>
            <person name="Fournier E."/>
            <person name="Gout L."/>
            <person name="Hahn M."/>
            <person name="Kohn L."/>
            <person name="Lapalu N."/>
            <person name="Plummer K.M."/>
            <person name="Pradier J.M."/>
            <person name="Quevillon E."/>
            <person name="Sharon A."/>
            <person name="Simon A."/>
            <person name="ten Have A."/>
            <person name="Tudzynski B."/>
            <person name="Tudzynski P."/>
            <person name="Wincker P."/>
            <person name="Andrew M."/>
            <person name="Anthouard V."/>
            <person name="Beever R.E."/>
            <person name="Beffa R."/>
            <person name="Benoit I."/>
            <person name="Bouzid O."/>
            <person name="Brault B."/>
            <person name="Chen Z."/>
            <person name="Choquer M."/>
            <person name="Collemare J."/>
            <person name="Cotton P."/>
            <person name="Danchin E.G."/>
            <person name="Da Silva C."/>
            <person name="Gautier A."/>
            <person name="Giraud C."/>
            <person name="Giraud T."/>
            <person name="Gonzalez C."/>
            <person name="Grossetete S."/>
            <person name="Guldener U."/>
            <person name="Henrissat B."/>
            <person name="Howlett B.J."/>
            <person name="Kodira C."/>
            <person name="Kretschmer M."/>
            <person name="Lappartient A."/>
            <person name="Leroch M."/>
            <person name="Levis C."/>
            <person name="Mauceli E."/>
            <person name="Neuveglise C."/>
            <person name="Oeser B."/>
            <person name="Pearson M."/>
            <person name="Poulain J."/>
            <person name="Poussereau N."/>
            <person name="Quesneville H."/>
            <person name="Rascle C."/>
            <person name="Schumacher J."/>
            <person name="Segurens B."/>
            <person name="Sexton A."/>
            <person name="Silva E."/>
            <person name="Sirven C."/>
            <person name="Soanes D.M."/>
            <person name="Talbot N.J."/>
            <person name="Templeton M."/>
            <person name="Yandava C."/>
            <person name="Yarden O."/>
            <person name="Zeng Q."/>
            <person name="Rollins J.A."/>
            <person name="Lebrun M.H."/>
            <person name="Dickman M."/>
        </authorList>
    </citation>
    <scope>NUCLEOTIDE SEQUENCE [LARGE SCALE GENOMIC DNA]</scope>
    <source>
        <strain evidence="5 6">B05.10</strain>
    </source>
</reference>
<evidence type="ECO:0008006" key="7">
    <source>
        <dbReference type="Google" id="ProtNLM"/>
    </source>
</evidence>
<dbReference type="EMBL" id="CP009820">
    <property type="protein sequence ID" value="ATZ58156.1"/>
    <property type="molecule type" value="Genomic_DNA"/>
</dbReference>
<protein>
    <recommendedName>
        <fullName evidence="7">Tat pathway signal sequence protein</fullName>
    </recommendedName>
</protein>
<dbReference type="PANTHER" id="PTHR33365:SF11">
    <property type="entry name" value="TAT PATHWAY SIGNAL SEQUENCE"/>
    <property type="match status" value="1"/>
</dbReference>
<accession>A0A384K5Q9</accession>
<dbReference type="PANTHER" id="PTHR33365">
    <property type="entry name" value="YALI0B05434P"/>
    <property type="match status" value="1"/>
</dbReference>
<dbReference type="VEuPathDB" id="FungiDB:Bcin16g00190"/>
<reference evidence="5 6" key="3">
    <citation type="journal article" date="2017" name="Mol. Plant Pathol.">
        <title>A gapless genome sequence of the fungus Botrytis cinerea.</title>
        <authorList>
            <person name="Van Kan J.A."/>
            <person name="Stassen J.H."/>
            <person name="Mosbach A."/>
            <person name="Van Der Lee T.A."/>
            <person name="Faino L."/>
            <person name="Farmer A.D."/>
            <person name="Papasotiriou D.G."/>
            <person name="Zhou S."/>
            <person name="Seidl M.F."/>
            <person name="Cottam E."/>
            <person name="Edel D."/>
            <person name="Hahn M."/>
            <person name="Schwartz D.C."/>
            <person name="Dietrich R.A."/>
            <person name="Widdison S."/>
            <person name="Scalliet G."/>
        </authorList>
    </citation>
    <scope>NUCLEOTIDE SEQUENCE [LARGE SCALE GENOMIC DNA]</scope>
    <source>
        <strain evidence="5 6">B05.10</strain>
    </source>
</reference>
<dbReference type="GO" id="GO:0016491">
    <property type="term" value="F:oxidoreductase activity"/>
    <property type="evidence" value="ECO:0007669"/>
    <property type="project" value="UniProtKB-KW"/>
</dbReference>
<dbReference type="GeneID" id="5435736"/>
<feature type="transmembrane region" description="Helical" evidence="4">
    <location>
        <begin position="46"/>
        <end position="68"/>
    </location>
</feature>
<evidence type="ECO:0000256" key="4">
    <source>
        <dbReference type="SAM" id="Phobius"/>
    </source>
</evidence>
<dbReference type="InterPro" id="IPR021765">
    <property type="entry name" value="UstYa-like"/>
</dbReference>
<keyword evidence="4" id="KW-0472">Membrane</keyword>
<evidence type="ECO:0000256" key="3">
    <source>
        <dbReference type="ARBA" id="ARBA00035112"/>
    </source>
</evidence>
<keyword evidence="4" id="KW-0812">Transmembrane</keyword>
<dbReference type="Proteomes" id="UP000001798">
    <property type="component" value="Chromosome 16"/>
</dbReference>
<name>A0A384K5Q9_BOTFB</name>
<dbReference type="RefSeq" id="XP_024553591.1">
    <property type="nucleotide sequence ID" value="XM_024697775.1"/>
</dbReference>
<dbReference type="KEGG" id="bfu:BCIN_16g00190"/>
<reference evidence="5 6" key="2">
    <citation type="journal article" date="2012" name="Eukaryot. Cell">
        <title>Genome update of Botrytis cinerea strains B05.10 and T4.</title>
        <authorList>
            <person name="Staats M."/>
            <person name="van Kan J.A."/>
        </authorList>
    </citation>
    <scope>NUCLEOTIDE SEQUENCE [LARGE SCALE GENOMIC DNA]</scope>
    <source>
        <strain evidence="5 6">B05.10</strain>
    </source>
</reference>
<dbReference type="GO" id="GO:0043386">
    <property type="term" value="P:mycotoxin biosynthetic process"/>
    <property type="evidence" value="ECO:0007669"/>
    <property type="project" value="InterPro"/>
</dbReference>
<keyword evidence="4" id="KW-1133">Transmembrane helix</keyword>
<dbReference type="OrthoDB" id="3687641at2759"/>
<keyword evidence="2" id="KW-0560">Oxidoreductase</keyword>
<sequence>MPEVHSYESSNSRTSLPYHSLLNPKIENVEEPYLRDGDAAALRRKFVYGVIVGLLSGLSIILVIYATFSYISNWSVPHTFPPDFPSLPVMFEEDERYAAASSPETDSAWDNLMPAGRGFILVENSEKYGLRPGLPSANGPDRYSVSVFHQLHCLGMIRESYNSVLMGVRPHIHGDENLSDSAAQESEKEHTSHCFDYLRQAMMCSADMTIEWAMEMPDGNPPFTVDGWGITHKCRDWEQVLKWMGEHRSPVNSSGIA</sequence>
<evidence type="ECO:0000256" key="2">
    <source>
        <dbReference type="ARBA" id="ARBA00023002"/>
    </source>
</evidence>
<proteinExistence type="inferred from homology"/>
<dbReference type="AlphaFoldDB" id="A0A384K5Q9"/>
<gene>
    <name evidence="5" type="ORF">BCIN_16g00190</name>
</gene>
<evidence type="ECO:0000313" key="6">
    <source>
        <dbReference type="Proteomes" id="UP000001798"/>
    </source>
</evidence>
<comment type="similarity">
    <text evidence="3">Belongs to the ustYa family.</text>
</comment>
<comment type="pathway">
    <text evidence="1">Mycotoxin biosynthesis.</text>
</comment>
<evidence type="ECO:0000256" key="1">
    <source>
        <dbReference type="ARBA" id="ARBA00004685"/>
    </source>
</evidence>